<evidence type="ECO:0000256" key="3">
    <source>
        <dbReference type="SAM" id="MobiDB-lite"/>
    </source>
</evidence>
<feature type="compositionally biased region" description="Basic residues" evidence="3">
    <location>
        <begin position="28"/>
        <end position="38"/>
    </location>
</feature>
<organism evidence="7">
    <name type="scientific">Taenia asiatica</name>
    <name type="common">Asian tapeworm</name>
    <dbReference type="NCBI Taxonomy" id="60517"/>
    <lineage>
        <taxon>Eukaryota</taxon>
        <taxon>Metazoa</taxon>
        <taxon>Spiralia</taxon>
        <taxon>Lophotrochozoa</taxon>
        <taxon>Platyhelminthes</taxon>
        <taxon>Cestoda</taxon>
        <taxon>Eucestoda</taxon>
        <taxon>Cyclophyllidea</taxon>
        <taxon>Taeniidae</taxon>
        <taxon>Taenia</taxon>
    </lineage>
</organism>
<keyword evidence="1 2" id="KW-0694">RNA-binding</keyword>
<dbReference type="AlphaFoldDB" id="A0A0R3WGA9"/>
<dbReference type="InterPro" id="IPR050502">
    <property type="entry name" value="Euk_RNA-bind_prot"/>
</dbReference>
<dbReference type="EMBL" id="UYRS01019694">
    <property type="protein sequence ID" value="VDK46550.1"/>
    <property type="molecule type" value="Genomic_DNA"/>
</dbReference>
<sequence length="379" mass="42154">MGKSNRRPAEKLKETEIKESEGLDKRPSKPPKRNPKKKAFNVANSALKEPRLPSSVILPENVGRINENLDDASLLAEIRKRLSDLDAQTIKVSPVPKSCPPLLLQNLCPTSVAVRIPSGRNHRYAFIGFKTSAEAEAAAKELTGKLVDGKAIKAIVCSERSARTKTKWEPPTERGLDAFDLTTLYVSCLPRLTERTTIAQIFRTADKIKYECLPDGTSKGFCVLKYRTRELAQKAFIERHGTLLKGIPIFVNFLIKPKEKLEAGETVGKGEVSHGELKRKAPEEDEITEGPKKKRRCENANSEDDKAVDGSEGQMRKASNEYKTERTGNDTVSFGKASKDQSFSIKYSEGSKSTKAKLQPYQLSKKKSGNRTKKPKKPK</sequence>
<dbReference type="PANTHER" id="PTHR48025:SF1">
    <property type="entry name" value="RRM DOMAIN-CONTAINING PROTEIN"/>
    <property type="match status" value="1"/>
</dbReference>
<dbReference type="SMART" id="SM00360">
    <property type="entry name" value="RRM"/>
    <property type="match status" value="2"/>
</dbReference>
<reference evidence="5 6" key="2">
    <citation type="submission" date="2018-11" db="EMBL/GenBank/DDBJ databases">
        <authorList>
            <consortium name="Pathogen Informatics"/>
        </authorList>
    </citation>
    <scope>NUCLEOTIDE SEQUENCE [LARGE SCALE GENOMIC DNA]</scope>
</reference>
<feature type="compositionally biased region" description="Basic residues" evidence="3">
    <location>
        <begin position="364"/>
        <end position="379"/>
    </location>
</feature>
<keyword evidence="6" id="KW-1185">Reference proteome</keyword>
<dbReference type="SUPFAM" id="SSF54928">
    <property type="entry name" value="RNA-binding domain, RBD"/>
    <property type="match status" value="1"/>
</dbReference>
<feature type="region of interest" description="Disordered" evidence="3">
    <location>
        <begin position="1"/>
        <end position="38"/>
    </location>
</feature>
<gene>
    <name evidence="5" type="ORF">TASK_LOCUS9903</name>
</gene>
<feature type="compositionally biased region" description="Polar residues" evidence="3">
    <location>
        <begin position="340"/>
        <end position="353"/>
    </location>
</feature>
<protein>
    <submittedName>
        <fullName evidence="7">RRM domain-containing protein</fullName>
    </submittedName>
</protein>
<feature type="region of interest" description="Disordered" evidence="3">
    <location>
        <begin position="265"/>
        <end position="379"/>
    </location>
</feature>
<evidence type="ECO:0000256" key="1">
    <source>
        <dbReference type="ARBA" id="ARBA00022884"/>
    </source>
</evidence>
<dbReference type="GO" id="GO:0003729">
    <property type="term" value="F:mRNA binding"/>
    <property type="evidence" value="ECO:0007669"/>
    <property type="project" value="TreeGrafter"/>
</dbReference>
<dbReference type="Pfam" id="PF00076">
    <property type="entry name" value="RRM_1"/>
    <property type="match status" value="2"/>
</dbReference>
<feature type="compositionally biased region" description="Basic and acidic residues" evidence="3">
    <location>
        <begin position="271"/>
        <end position="282"/>
    </location>
</feature>
<evidence type="ECO:0000313" key="6">
    <source>
        <dbReference type="Proteomes" id="UP000282613"/>
    </source>
</evidence>
<dbReference type="PANTHER" id="PTHR48025">
    <property type="entry name" value="OS02G0815200 PROTEIN"/>
    <property type="match status" value="1"/>
</dbReference>
<dbReference type="OrthoDB" id="167718at2759"/>
<dbReference type="InterPro" id="IPR035979">
    <property type="entry name" value="RBD_domain_sf"/>
</dbReference>
<evidence type="ECO:0000259" key="4">
    <source>
        <dbReference type="PROSITE" id="PS50102"/>
    </source>
</evidence>
<name>A0A0R3WGA9_TAEAS</name>
<evidence type="ECO:0000256" key="2">
    <source>
        <dbReference type="PROSITE-ProRule" id="PRU00176"/>
    </source>
</evidence>
<dbReference type="Proteomes" id="UP000282613">
    <property type="component" value="Unassembled WGS sequence"/>
</dbReference>
<evidence type="ECO:0000313" key="7">
    <source>
        <dbReference type="WBParaSite" id="TASK_0000990201-mRNA-1"/>
    </source>
</evidence>
<proteinExistence type="predicted"/>
<feature type="domain" description="RRM" evidence="4">
    <location>
        <begin position="182"/>
        <end position="256"/>
    </location>
</feature>
<reference evidence="7" key="1">
    <citation type="submission" date="2017-02" db="UniProtKB">
        <authorList>
            <consortium name="WormBaseParasite"/>
        </authorList>
    </citation>
    <scope>IDENTIFICATION</scope>
</reference>
<dbReference type="InterPro" id="IPR012677">
    <property type="entry name" value="Nucleotide-bd_a/b_plait_sf"/>
</dbReference>
<dbReference type="PROSITE" id="PS50102">
    <property type="entry name" value="RRM"/>
    <property type="match status" value="1"/>
</dbReference>
<feature type="compositionally biased region" description="Basic and acidic residues" evidence="3">
    <location>
        <begin position="303"/>
        <end position="328"/>
    </location>
</feature>
<dbReference type="STRING" id="60517.A0A0R3WGA9"/>
<evidence type="ECO:0000313" key="5">
    <source>
        <dbReference type="EMBL" id="VDK46550.1"/>
    </source>
</evidence>
<dbReference type="WBParaSite" id="TASK_0000990201-mRNA-1">
    <property type="protein sequence ID" value="TASK_0000990201-mRNA-1"/>
    <property type="gene ID" value="TASK_0000990201"/>
</dbReference>
<accession>A0A0R3WGA9</accession>
<feature type="compositionally biased region" description="Basic and acidic residues" evidence="3">
    <location>
        <begin position="7"/>
        <end position="27"/>
    </location>
</feature>
<dbReference type="Gene3D" id="3.30.70.330">
    <property type="match status" value="2"/>
</dbReference>
<dbReference type="InterPro" id="IPR000504">
    <property type="entry name" value="RRM_dom"/>
</dbReference>